<dbReference type="GO" id="GO:0052621">
    <property type="term" value="F:diguanylate cyclase activity"/>
    <property type="evidence" value="ECO:0007669"/>
    <property type="project" value="UniProtKB-EC"/>
</dbReference>
<accession>A0A1T1GRJ5</accession>
<keyword evidence="7" id="KW-1185">Reference proteome</keyword>
<dbReference type="PANTHER" id="PTHR45138">
    <property type="entry name" value="REGULATORY COMPONENTS OF SENSORY TRANSDUCTION SYSTEM"/>
    <property type="match status" value="1"/>
</dbReference>
<evidence type="ECO:0000256" key="2">
    <source>
        <dbReference type="ARBA" id="ARBA00012528"/>
    </source>
</evidence>
<feature type="transmembrane region" description="Helical" evidence="4">
    <location>
        <begin position="81"/>
        <end position="101"/>
    </location>
</feature>
<comment type="cofactor">
    <cofactor evidence="1">
        <name>Mg(2+)</name>
        <dbReference type="ChEBI" id="CHEBI:18420"/>
    </cofactor>
</comment>
<evidence type="ECO:0000256" key="4">
    <source>
        <dbReference type="SAM" id="Phobius"/>
    </source>
</evidence>
<dbReference type="InterPro" id="IPR050469">
    <property type="entry name" value="Diguanylate_Cyclase"/>
</dbReference>
<dbReference type="InterPro" id="IPR043128">
    <property type="entry name" value="Rev_trsase/Diguanyl_cyclase"/>
</dbReference>
<dbReference type="InterPro" id="IPR029787">
    <property type="entry name" value="Nucleotide_cyclase"/>
</dbReference>
<dbReference type="Proteomes" id="UP000191160">
    <property type="component" value="Unassembled WGS sequence"/>
</dbReference>
<comment type="caution">
    <text evidence="6">The sequence shown here is derived from an EMBL/GenBank/DDBJ whole genome shotgun (WGS) entry which is preliminary data.</text>
</comment>
<evidence type="ECO:0000313" key="7">
    <source>
        <dbReference type="Proteomes" id="UP000191160"/>
    </source>
</evidence>
<protein>
    <recommendedName>
        <fullName evidence="2">diguanylate cyclase</fullName>
        <ecNumber evidence="2">2.7.7.65</ecNumber>
    </recommendedName>
</protein>
<feature type="transmembrane region" description="Helical" evidence="4">
    <location>
        <begin position="12"/>
        <end position="33"/>
    </location>
</feature>
<feature type="transmembrane region" description="Helical" evidence="4">
    <location>
        <begin position="113"/>
        <end position="139"/>
    </location>
</feature>
<keyword evidence="4" id="KW-1133">Transmembrane helix</keyword>
<reference evidence="6 7" key="1">
    <citation type="submission" date="2017-02" db="EMBL/GenBank/DDBJ databases">
        <title>Acinetobacter sp. ANC 4945, whole genome shotgun sequencing project.</title>
        <authorList>
            <person name="Radolfova-Krizova L."/>
            <person name="Al Atrouni A."/>
            <person name="Nemec A."/>
        </authorList>
    </citation>
    <scope>NUCLEOTIDE SEQUENCE [LARGE SCALE GENOMIC DNA]</scope>
    <source>
        <strain evidence="6 7">ANC 4945</strain>
    </source>
</reference>
<organism evidence="6 7">
    <name type="scientific">Acinetobacter amyesii</name>
    <dbReference type="NCBI Taxonomy" id="2942470"/>
    <lineage>
        <taxon>Bacteria</taxon>
        <taxon>Pseudomonadati</taxon>
        <taxon>Pseudomonadota</taxon>
        <taxon>Gammaproteobacteria</taxon>
        <taxon>Moraxellales</taxon>
        <taxon>Moraxellaceae</taxon>
        <taxon>Acinetobacter</taxon>
    </lineage>
</organism>
<dbReference type="Pfam" id="PF00990">
    <property type="entry name" value="GGDEF"/>
    <property type="match status" value="1"/>
</dbReference>
<name>A0A1T1GRJ5_9GAMM</name>
<dbReference type="AlphaFoldDB" id="A0A1T1GRJ5"/>
<dbReference type="SMART" id="SM00267">
    <property type="entry name" value="GGDEF"/>
    <property type="match status" value="1"/>
</dbReference>
<evidence type="ECO:0000256" key="3">
    <source>
        <dbReference type="ARBA" id="ARBA00034247"/>
    </source>
</evidence>
<dbReference type="PROSITE" id="PS50887">
    <property type="entry name" value="GGDEF"/>
    <property type="match status" value="1"/>
</dbReference>
<dbReference type="InterPro" id="IPR000160">
    <property type="entry name" value="GGDEF_dom"/>
</dbReference>
<evidence type="ECO:0000313" key="6">
    <source>
        <dbReference type="EMBL" id="OOV80087.1"/>
    </source>
</evidence>
<dbReference type="SUPFAM" id="SSF55073">
    <property type="entry name" value="Nucleotide cyclase"/>
    <property type="match status" value="1"/>
</dbReference>
<feature type="domain" description="GGDEF" evidence="5">
    <location>
        <begin position="233"/>
        <end position="366"/>
    </location>
</feature>
<dbReference type="EC" id="2.7.7.65" evidence="2"/>
<feature type="transmembrane region" description="Helical" evidence="4">
    <location>
        <begin position="176"/>
        <end position="193"/>
    </location>
</feature>
<dbReference type="NCBIfam" id="TIGR00254">
    <property type="entry name" value="GGDEF"/>
    <property type="match status" value="1"/>
</dbReference>
<feature type="transmembrane region" description="Helical" evidence="4">
    <location>
        <begin position="45"/>
        <end position="69"/>
    </location>
</feature>
<evidence type="ECO:0000256" key="1">
    <source>
        <dbReference type="ARBA" id="ARBA00001946"/>
    </source>
</evidence>
<dbReference type="EMBL" id="MVKX01000011">
    <property type="protein sequence ID" value="OOV80087.1"/>
    <property type="molecule type" value="Genomic_DNA"/>
</dbReference>
<keyword evidence="4" id="KW-0812">Transmembrane</keyword>
<dbReference type="Gene3D" id="3.30.70.270">
    <property type="match status" value="1"/>
</dbReference>
<sequence>MNWSDYDKGRLLLIFGMLSQVSVLKWCIMNFYYSTNRIWFNPSALKFRIMVACIVLLSYGVLAVLSLYFKKYLNFRLFFSYFAPVLFGIGMIYGGYMIGIYSPATMAGTVNLLMVGLVFYRPAIMLSITFPITLFIGYICYQTSIDHLEYAPIFSPALKQSEFYDNAFWLMSMAELYLPILIVSAVFFQILLLQWRHREQKMEVLSRVDGLTNVFNRRYVSHELDTLSKQTRPEFAVVLLDLDHFKLINDQYGHDAGDAVLQRVAQILNDNTRVQDVVGRYGGEEFILILKNQNLEQAIEVAERCRLAISDAETMIANQHMLKISASFGVATAIEGTPSAVVTRMADQALYMAKQQGRNQVRSFRELNLAED</sequence>
<gene>
    <name evidence="6" type="ORF">B1202_15050</name>
</gene>
<dbReference type="PANTHER" id="PTHR45138:SF9">
    <property type="entry name" value="DIGUANYLATE CYCLASE DGCM-RELATED"/>
    <property type="match status" value="1"/>
</dbReference>
<proteinExistence type="predicted"/>
<dbReference type="CDD" id="cd01949">
    <property type="entry name" value="GGDEF"/>
    <property type="match status" value="1"/>
</dbReference>
<dbReference type="FunFam" id="3.30.70.270:FF:000001">
    <property type="entry name" value="Diguanylate cyclase domain protein"/>
    <property type="match status" value="1"/>
</dbReference>
<comment type="catalytic activity">
    <reaction evidence="3">
        <text>2 GTP = 3',3'-c-di-GMP + 2 diphosphate</text>
        <dbReference type="Rhea" id="RHEA:24898"/>
        <dbReference type="ChEBI" id="CHEBI:33019"/>
        <dbReference type="ChEBI" id="CHEBI:37565"/>
        <dbReference type="ChEBI" id="CHEBI:58805"/>
        <dbReference type="EC" id="2.7.7.65"/>
    </reaction>
</comment>
<evidence type="ECO:0000259" key="5">
    <source>
        <dbReference type="PROSITE" id="PS50887"/>
    </source>
</evidence>
<keyword evidence="4" id="KW-0472">Membrane</keyword>